<feature type="non-terminal residue" evidence="8">
    <location>
        <position position="130"/>
    </location>
</feature>
<dbReference type="InterPro" id="IPR027328">
    <property type="entry name" value="MAPRE"/>
</dbReference>
<dbReference type="Proteomes" id="UP001211907">
    <property type="component" value="Unassembled WGS sequence"/>
</dbReference>
<organism evidence="8 9">
    <name type="scientific">Physocladia obscura</name>
    <dbReference type="NCBI Taxonomy" id="109957"/>
    <lineage>
        <taxon>Eukaryota</taxon>
        <taxon>Fungi</taxon>
        <taxon>Fungi incertae sedis</taxon>
        <taxon>Chytridiomycota</taxon>
        <taxon>Chytridiomycota incertae sedis</taxon>
        <taxon>Chytridiomycetes</taxon>
        <taxon>Chytridiales</taxon>
        <taxon>Chytriomycetaceae</taxon>
        <taxon>Physocladia</taxon>
    </lineage>
</organism>
<proteinExistence type="predicted"/>
<keyword evidence="2" id="KW-0963">Cytoplasm</keyword>
<evidence type="ECO:0000256" key="1">
    <source>
        <dbReference type="ARBA" id="ARBA00004245"/>
    </source>
</evidence>
<evidence type="ECO:0000259" key="7">
    <source>
        <dbReference type="PROSITE" id="PS51230"/>
    </source>
</evidence>
<keyword evidence="6" id="KW-0175">Coiled coil</keyword>
<dbReference type="AlphaFoldDB" id="A0AAD5T5V1"/>
<gene>
    <name evidence="8" type="ORF">HK100_005338</name>
</gene>
<keyword evidence="4" id="KW-0206">Cytoskeleton</keyword>
<dbReference type="Pfam" id="PF03271">
    <property type="entry name" value="EB1"/>
    <property type="match status" value="1"/>
</dbReference>
<dbReference type="GO" id="GO:0008017">
    <property type="term" value="F:microtubule binding"/>
    <property type="evidence" value="ECO:0007669"/>
    <property type="project" value="InterPro"/>
</dbReference>
<evidence type="ECO:0000256" key="3">
    <source>
        <dbReference type="ARBA" id="ARBA00022701"/>
    </source>
</evidence>
<dbReference type="InterPro" id="IPR004953">
    <property type="entry name" value="EB1_C"/>
</dbReference>
<evidence type="ECO:0000256" key="2">
    <source>
        <dbReference type="ARBA" id="ARBA00022490"/>
    </source>
</evidence>
<evidence type="ECO:0000256" key="6">
    <source>
        <dbReference type="SAM" id="Coils"/>
    </source>
</evidence>
<dbReference type="PANTHER" id="PTHR10623">
    <property type="entry name" value="MICROTUBULE-ASSOCIATED PROTEIN RP/EB FAMILY MEMBER"/>
    <property type="match status" value="1"/>
</dbReference>
<dbReference type="EMBL" id="JADGJH010000250">
    <property type="protein sequence ID" value="KAJ3132453.1"/>
    <property type="molecule type" value="Genomic_DNA"/>
</dbReference>
<dbReference type="FunFam" id="1.20.5.1430:FF:000005">
    <property type="entry name" value="Eb1, isoform E"/>
    <property type="match status" value="1"/>
</dbReference>
<comment type="subcellular location">
    <subcellularLocation>
        <location evidence="1">Cytoplasm</location>
        <location evidence="1">Cytoskeleton</location>
    </subcellularLocation>
</comment>
<dbReference type="Gene3D" id="1.20.5.1430">
    <property type="match status" value="1"/>
</dbReference>
<keyword evidence="3 5" id="KW-0493">Microtubule</keyword>
<reference evidence="8" key="1">
    <citation type="submission" date="2020-05" db="EMBL/GenBank/DDBJ databases">
        <title>Phylogenomic resolution of chytrid fungi.</title>
        <authorList>
            <person name="Stajich J.E."/>
            <person name="Amses K."/>
            <person name="Simmons R."/>
            <person name="Seto K."/>
            <person name="Myers J."/>
            <person name="Bonds A."/>
            <person name="Quandt C.A."/>
            <person name="Barry K."/>
            <person name="Liu P."/>
            <person name="Grigoriev I."/>
            <person name="Longcore J.E."/>
            <person name="James T.Y."/>
        </authorList>
    </citation>
    <scope>NUCLEOTIDE SEQUENCE</scope>
    <source>
        <strain evidence="8">JEL0513</strain>
    </source>
</reference>
<comment type="caution">
    <text evidence="8">The sequence shown here is derived from an EMBL/GenBank/DDBJ whole genome shotgun (WGS) entry which is preliminary data.</text>
</comment>
<dbReference type="InterPro" id="IPR036133">
    <property type="entry name" value="EB1_C_sf"/>
</dbReference>
<sequence>MKKTLSATTVATTSSPAAKRVNVVSSASRISVAAPSSTLTSKRAQDLELEYQRNLAEMTEQTMELKVQVDQVEKERDFYFDKLREIEVFVQEHLDGGGLGSDASATDVLDHIQAILYKTEDGFEIPDAVA</sequence>
<evidence type="ECO:0000313" key="8">
    <source>
        <dbReference type="EMBL" id="KAJ3132453.1"/>
    </source>
</evidence>
<evidence type="ECO:0000256" key="4">
    <source>
        <dbReference type="ARBA" id="ARBA00023212"/>
    </source>
</evidence>
<dbReference type="SUPFAM" id="SSF140612">
    <property type="entry name" value="EB1 dimerisation domain-like"/>
    <property type="match status" value="1"/>
</dbReference>
<dbReference type="PROSITE" id="PS51230">
    <property type="entry name" value="EB1_C"/>
    <property type="match status" value="1"/>
</dbReference>
<evidence type="ECO:0000313" key="9">
    <source>
        <dbReference type="Proteomes" id="UP001211907"/>
    </source>
</evidence>
<accession>A0AAD5T5V1</accession>
<feature type="domain" description="EB1 C-terminal" evidence="7">
    <location>
        <begin position="47"/>
        <end position="125"/>
    </location>
</feature>
<keyword evidence="9" id="KW-1185">Reference proteome</keyword>
<feature type="coiled-coil region" evidence="6">
    <location>
        <begin position="41"/>
        <end position="75"/>
    </location>
</feature>
<protein>
    <recommendedName>
        <fullName evidence="7">EB1 C-terminal domain-containing protein</fullName>
    </recommendedName>
</protein>
<name>A0AAD5T5V1_9FUNG</name>
<evidence type="ECO:0000256" key="5">
    <source>
        <dbReference type="PROSITE-ProRule" id="PRU00576"/>
    </source>
</evidence>
<dbReference type="GO" id="GO:0005874">
    <property type="term" value="C:microtubule"/>
    <property type="evidence" value="ECO:0007669"/>
    <property type="project" value="UniProtKB-KW"/>
</dbReference>